<evidence type="ECO:0000313" key="3">
    <source>
        <dbReference type="Proteomes" id="UP001172457"/>
    </source>
</evidence>
<evidence type="ECO:0000313" key="2">
    <source>
        <dbReference type="EMBL" id="KAJ9540857.1"/>
    </source>
</evidence>
<dbReference type="EMBL" id="JARYMX010000007">
    <property type="protein sequence ID" value="KAJ9540857.1"/>
    <property type="molecule type" value="Genomic_DNA"/>
</dbReference>
<name>A0AA38VZN0_9ASTR</name>
<reference evidence="2" key="1">
    <citation type="submission" date="2023-03" db="EMBL/GenBank/DDBJ databases">
        <title>Chromosome-scale reference genome and RAD-based genetic map of yellow starthistle (Centaurea solstitialis) reveal putative structural variation and QTLs associated with invader traits.</title>
        <authorList>
            <person name="Reatini B."/>
            <person name="Cang F.A."/>
            <person name="Jiang Q."/>
            <person name="Mckibben M.T.W."/>
            <person name="Barker M.S."/>
            <person name="Rieseberg L.H."/>
            <person name="Dlugosch K.M."/>
        </authorList>
    </citation>
    <scope>NUCLEOTIDE SEQUENCE</scope>
    <source>
        <strain evidence="2">CAN-66</strain>
        <tissue evidence="2">Leaf</tissue>
    </source>
</reference>
<feature type="compositionally biased region" description="Basic and acidic residues" evidence="1">
    <location>
        <begin position="9"/>
        <end position="26"/>
    </location>
</feature>
<proteinExistence type="predicted"/>
<dbReference type="Proteomes" id="UP001172457">
    <property type="component" value="Chromosome 7"/>
</dbReference>
<keyword evidence="3" id="KW-1185">Reference proteome</keyword>
<sequence length="55" mass="6285">MKQNSPCTGRRDRTGQNRTGQDRTGQDRCPTFEVAVAGRRTSPEREAEDVGHRRR</sequence>
<dbReference type="AlphaFoldDB" id="A0AA38VZN0"/>
<evidence type="ECO:0000256" key="1">
    <source>
        <dbReference type="SAM" id="MobiDB-lite"/>
    </source>
</evidence>
<feature type="region of interest" description="Disordered" evidence="1">
    <location>
        <begin position="1"/>
        <end position="55"/>
    </location>
</feature>
<protein>
    <submittedName>
        <fullName evidence="2">Uncharacterized protein</fullName>
    </submittedName>
</protein>
<comment type="caution">
    <text evidence="2">The sequence shown here is derived from an EMBL/GenBank/DDBJ whole genome shotgun (WGS) entry which is preliminary data.</text>
</comment>
<feature type="compositionally biased region" description="Basic and acidic residues" evidence="1">
    <location>
        <begin position="41"/>
        <end position="55"/>
    </location>
</feature>
<accession>A0AA38VZN0</accession>
<organism evidence="2 3">
    <name type="scientific">Centaurea solstitialis</name>
    <name type="common">yellow star-thistle</name>
    <dbReference type="NCBI Taxonomy" id="347529"/>
    <lineage>
        <taxon>Eukaryota</taxon>
        <taxon>Viridiplantae</taxon>
        <taxon>Streptophyta</taxon>
        <taxon>Embryophyta</taxon>
        <taxon>Tracheophyta</taxon>
        <taxon>Spermatophyta</taxon>
        <taxon>Magnoliopsida</taxon>
        <taxon>eudicotyledons</taxon>
        <taxon>Gunneridae</taxon>
        <taxon>Pentapetalae</taxon>
        <taxon>asterids</taxon>
        <taxon>campanulids</taxon>
        <taxon>Asterales</taxon>
        <taxon>Asteraceae</taxon>
        <taxon>Carduoideae</taxon>
        <taxon>Cardueae</taxon>
        <taxon>Centaureinae</taxon>
        <taxon>Centaurea</taxon>
    </lineage>
</organism>
<gene>
    <name evidence="2" type="ORF">OSB04_027363</name>
</gene>